<dbReference type="RefSeq" id="WP_379904147.1">
    <property type="nucleotide sequence ID" value="NZ_JBHRTR010000034.1"/>
</dbReference>
<dbReference type="InterPro" id="IPR023168">
    <property type="entry name" value="GatB_Yqey_C_2"/>
</dbReference>
<dbReference type="PANTHER" id="PTHR28055">
    <property type="entry name" value="ALTERED INHERITANCE OF MITOCHONDRIA PROTEIN 41, MITOCHONDRIAL"/>
    <property type="match status" value="1"/>
</dbReference>
<dbReference type="InterPro" id="IPR003789">
    <property type="entry name" value="Asn/Gln_tRNA_amidoTrase-B-like"/>
</dbReference>
<dbReference type="InterPro" id="IPR019004">
    <property type="entry name" value="YqeY/Aim41"/>
</dbReference>
<proteinExistence type="predicted"/>
<comment type="caution">
    <text evidence="1">The sequence shown here is derived from an EMBL/GenBank/DDBJ whole genome shotgun (WGS) entry which is preliminary data.</text>
</comment>
<dbReference type="EMBL" id="JBHRTR010000034">
    <property type="protein sequence ID" value="MFC3229698.1"/>
    <property type="molecule type" value="Genomic_DNA"/>
</dbReference>
<dbReference type="Gene3D" id="1.10.10.410">
    <property type="match status" value="1"/>
</dbReference>
<dbReference type="SUPFAM" id="SSF89095">
    <property type="entry name" value="GatB/YqeY motif"/>
    <property type="match status" value="1"/>
</dbReference>
<dbReference type="InterPro" id="IPR042184">
    <property type="entry name" value="YqeY/Aim41_N"/>
</dbReference>
<accession>A0ABV7L4Z6</accession>
<dbReference type="PANTHER" id="PTHR28055:SF1">
    <property type="entry name" value="ALTERED INHERITANCE OF MITOCHONDRIA PROTEIN 41, MITOCHONDRIAL"/>
    <property type="match status" value="1"/>
</dbReference>
<dbReference type="Gene3D" id="1.10.1510.10">
    <property type="entry name" value="Uncharacterised protein YqeY/AIM41 PF09424, N-terminal domain"/>
    <property type="match status" value="1"/>
</dbReference>
<protein>
    <submittedName>
        <fullName evidence="1">GatB/YqeY domain-containing protein</fullName>
    </submittedName>
</protein>
<evidence type="ECO:0000313" key="1">
    <source>
        <dbReference type="EMBL" id="MFC3229698.1"/>
    </source>
</evidence>
<gene>
    <name evidence="1" type="ORF">ACFOGJ_20785</name>
</gene>
<reference evidence="2" key="1">
    <citation type="journal article" date="2019" name="Int. J. Syst. Evol. Microbiol.">
        <title>The Global Catalogue of Microorganisms (GCM) 10K type strain sequencing project: providing services to taxonomists for standard genome sequencing and annotation.</title>
        <authorList>
            <consortium name="The Broad Institute Genomics Platform"/>
            <consortium name="The Broad Institute Genome Sequencing Center for Infectious Disease"/>
            <person name="Wu L."/>
            <person name="Ma J."/>
        </authorList>
    </citation>
    <scope>NUCLEOTIDE SEQUENCE [LARGE SCALE GENOMIC DNA]</scope>
    <source>
        <strain evidence="2">KCTC 42964</strain>
    </source>
</reference>
<evidence type="ECO:0000313" key="2">
    <source>
        <dbReference type="Proteomes" id="UP001595528"/>
    </source>
</evidence>
<sequence length="173" mass="19402">MRIAGPAKVRYTAGRFGTGEGDRMLRESLRDALKDAMRAKQSCKVDTLRLILAALKDRDIAARGEGKPAISEEEIQAMLQKMVRQRQDSIRMYEEAGRIDLVEREQEEMAIVRAFLPEPMSEAEIREASESVMNELGANGIKDMGRMMSAMKERYAGRMDFGRAACVVKGLLT</sequence>
<keyword evidence="2" id="KW-1185">Reference proteome</keyword>
<name>A0ABV7L4Z6_9PROT</name>
<organism evidence="1 2">
    <name type="scientific">Marinibaculum pumilum</name>
    <dbReference type="NCBI Taxonomy" id="1766165"/>
    <lineage>
        <taxon>Bacteria</taxon>
        <taxon>Pseudomonadati</taxon>
        <taxon>Pseudomonadota</taxon>
        <taxon>Alphaproteobacteria</taxon>
        <taxon>Rhodospirillales</taxon>
        <taxon>Rhodospirillaceae</taxon>
        <taxon>Marinibaculum</taxon>
    </lineage>
</organism>
<dbReference type="Pfam" id="PF09424">
    <property type="entry name" value="YqeY"/>
    <property type="match status" value="1"/>
</dbReference>
<dbReference type="Proteomes" id="UP001595528">
    <property type="component" value="Unassembled WGS sequence"/>
</dbReference>